<protein>
    <submittedName>
        <fullName evidence="1">rRNA maturation protein Nop10</fullName>
    </submittedName>
</protein>
<keyword evidence="2" id="KW-1185">Reference proteome</keyword>
<gene>
    <name evidence="1" type="ORF">HNR65_001693</name>
</gene>
<dbReference type="AlphaFoldDB" id="A0A7W0C8Y8"/>
<organism evidence="1 2">
    <name type="scientific">Desulfosalsimonas propionicica</name>
    <dbReference type="NCBI Taxonomy" id="332175"/>
    <lineage>
        <taxon>Bacteria</taxon>
        <taxon>Pseudomonadati</taxon>
        <taxon>Thermodesulfobacteriota</taxon>
        <taxon>Desulfobacteria</taxon>
        <taxon>Desulfobacterales</taxon>
        <taxon>Desulfosalsimonadaceae</taxon>
        <taxon>Desulfosalsimonas</taxon>
    </lineage>
</organism>
<reference evidence="1 2" key="1">
    <citation type="submission" date="2020-07" db="EMBL/GenBank/DDBJ databases">
        <title>Genomic Encyclopedia of Type Strains, Phase IV (KMG-IV): sequencing the most valuable type-strain genomes for metagenomic binning, comparative biology and taxonomic classification.</title>
        <authorList>
            <person name="Goeker M."/>
        </authorList>
    </citation>
    <scope>NUCLEOTIDE SEQUENCE [LARGE SCALE GENOMIC DNA]</scope>
    <source>
        <strain evidence="1 2">DSM 17721</strain>
    </source>
</reference>
<evidence type="ECO:0000313" key="2">
    <source>
        <dbReference type="Proteomes" id="UP000525298"/>
    </source>
</evidence>
<dbReference type="RefSeq" id="WP_181551036.1">
    <property type="nucleotide sequence ID" value="NZ_JACDUS010000004.1"/>
</dbReference>
<evidence type="ECO:0000313" key="1">
    <source>
        <dbReference type="EMBL" id="MBA2881366.1"/>
    </source>
</evidence>
<dbReference type="Proteomes" id="UP000525298">
    <property type="component" value="Unassembled WGS sequence"/>
</dbReference>
<dbReference type="EMBL" id="JACDUS010000004">
    <property type="protein sequence ID" value="MBA2881366.1"/>
    <property type="molecule type" value="Genomic_DNA"/>
</dbReference>
<proteinExistence type="predicted"/>
<comment type="caution">
    <text evidence="1">The sequence shown here is derived from an EMBL/GenBank/DDBJ whole genome shotgun (WGS) entry which is preliminary data.</text>
</comment>
<accession>A0A7W0C8Y8</accession>
<sequence>MAKQYRLKAKCPQCGCSAVMHLTPEEIEKKFGNVPNAKLECSQCMEKYEVAMKDACPEWDKECQAMK</sequence>
<name>A0A7W0C8Y8_9BACT</name>